<dbReference type="SUPFAM" id="SSF82185">
    <property type="entry name" value="Histone H3 K4-specific methyltransferase SET7/9 N-terminal domain"/>
    <property type="match status" value="1"/>
</dbReference>
<feature type="region of interest" description="Disordered" evidence="1">
    <location>
        <begin position="73"/>
        <end position="96"/>
    </location>
</feature>
<accession>A0A840NEQ1</accession>
<protein>
    <submittedName>
        <fullName evidence="2">Antitoxin component YwqK of YwqJK toxin-antitoxin module</fullName>
    </submittedName>
</protein>
<proteinExistence type="predicted"/>
<comment type="caution">
    <text evidence="2">The sequence shown here is derived from an EMBL/GenBank/DDBJ whole genome shotgun (WGS) entry which is preliminary data.</text>
</comment>
<evidence type="ECO:0000313" key="3">
    <source>
        <dbReference type="Proteomes" id="UP000580474"/>
    </source>
</evidence>
<sequence>MINLRIDEEDVVLDASGHVFHQGEPFTGVTVATSQDGRVVSTHSYFAGYPDGPYQEWRSPDLLRKEGQMRNGIPIGTHREWHPNGQIATESDFDDHGSQVDFRAWDENGIQI</sequence>
<evidence type="ECO:0000256" key="1">
    <source>
        <dbReference type="SAM" id="MobiDB-lite"/>
    </source>
</evidence>
<dbReference type="EMBL" id="JACHIV010000001">
    <property type="protein sequence ID" value="MBB5067809.1"/>
    <property type="molecule type" value="Genomic_DNA"/>
</dbReference>
<dbReference type="RefSeq" id="WP_184477581.1">
    <property type="nucleotide sequence ID" value="NZ_JACHIV010000001.1"/>
</dbReference>
<evidence type="ECO:0000313" key="2">
    <source>
        <dbReference type="EMBL" id="MBB5067809.1"/>
    </source>
</evidence>
<reference evidence="2 3" key="1">
    <citation type="submission" date="2020-08" db="EMBL/GenBank/DDBJ databases">
        <title>Sequencing the genomes of 1000 actinobacteria strains.</title>
        <authorList>
            <person name="Klenk H.-P."/>
        </authorList>
    </citation>
    <scope>NUCLEOTIDE SEQUENCE [LARGE SCALE GENOMIC DNA]</scope>
    <source>
        <strain evidence="2 3">DSM 45582</strain>
    </source>
</reference>
<gene>
    <name evidence="2" type="ORF">BJ969_000897</name>
</gene>
<organism evidence="2 3">
    <name type="scientific">Saccharopolyspora gloriosae</name>
    <dbReference type="NCBI Taxonomy" id="455344"/>
    <lineage>
        <taxon>Bacteria</taxon>
        <taxon>Bacillati</taxon>
        <taxon>Actinomycetota</taxon>
        <taxon>Actinomycetes</taxon>
        <taxon>Pseudonocardiales</taxon>
        <taxon>Pseudonocardiaceae</taxon>
        <taxon>Saccharopolyspora</taxon>
    </lineage>
</organism>
<keyword evidence="3" id="KW-1185">Reference proteome</keyword>
<dbReference type="Proteomes" id="UP000580474">
    <property type="component" value="Unassembled WGS sequence"/>
</dbReference>
<name>A0A840NEQ1_9PSEU</name>
<dbReference type="AlphaFoldDB" id="A0A840NEQ1"/>
<dbReference type="Gene3D" id="2.20.110.10">
    <property type="entry name" value="Histone H3 K4-specific methyltransferase SET7/9 N-terminal domain"/>
    <property type="match status" value="1"/>
</dbReference>